<dbReference type="CDD" id="cd15482">
    <property type="entry name" value="Sialidase_non-viral"/>
    <property type="match status" value="1"/>
</dbReference>
<accession>X1A7K6</accession>
<gene>
    <name evidence="1" type="ORF">S01H4_15009</name>
</gene>
<feature type="non-terminal residue" evidence="1">
    <location>
        <position position="1"/>
    </location>
</feature>
<evidence type="ECO:0000313" key="1">
    <source>
        <dbReference type="EMBL" id="GAG66107.1"/>
    </source>
</evidence>
<comment type="caution">
    <text evidence="1">The sequence shown here is derived from an EMBL/GenBank/DDBJ whole genome shotgun (WGS) entry which is preliminary data.</text>
</comment>
<sequence>DNGTIFVGWKNSETHNGGGARVSIVRSLDLGKTWTQPYDMPMFGGSFTRQSDPWLYWYNGTVYYAYLEFEPDYFNNPSGGYLTQITIAKSTDYGVSWTLVQASNGTHFADKETIVVGENNTVYLVYDDVDVEDPNGNATTR</sequence>
<dbReference type="SUPFAM" id="SSF50939">
    <property type="entry name" value="Sialidases"/>
    <property type="match status" value="1"/>
</dbReference>
<dbReference type="AlphaFoldDB" id="X1A7K6"/>
<protein>
    <recommendedName>
        <fullName evidence="2">Sialidase domain-containing protein</fullName>
    </recommendedName>
</protein>
<dbReference type="InterPro" id="IPR036278">
    <property type="entry name" value="Sialidase_sf"/>
</dbReference>
<proteinExistence type="predicted"/>
<dbReference type="Gene3D" id="2.120.10.10">
    <property type="match status" value="1"/>
</dbReference>
<dbReference type="EMBL" id="BART01006578">
    <property type="protein sequence ID" value="GAG66107.1"/>
    <property type="molecule type" value="Genomic_DNA"/>
</dbReference>
<organism evidence="1">
    <name type="scientific">marine sediment metagenome</name>
    <dbReference type="NCBI Taxonomy" id="412755"/>
    <lineage>
        <taxon>unclassified sequences</taxon>
        <taxon>metagenomes</taxon>
        <taxon>ecological metagenomes</taxon>
    </lineage>
</organism>
<name>X1A7K6_9ZZZZ</name>
<evidence type="ECO:0008006" key="2">
    <source>
        <dbReference type="Google" id="ProtNLM"/>
    </source>
</evidence>
<reference evidence="1" key="1">
    <citation type="journal article" date="2014" name="Front. Microbiol.">
        <title>High frequency of phylogenetically diverse reductive dehalogenase-homologous genes in deep subseafloor sedimentary metagenomes.</title>
        <authorList>
            <person name="Kawai M."/>
            <person name="Futagami T."/>
            <person name="Toyoda A."/>
            <person name="Takaki Y."/>
            <person name="Nishi S."/>
            <person name="Hori S."/>
            <person name="Arai W."/>
            <person name="Tsubouchi T."/>
            <person name="Morono Y."/>
            <person name="Uchiyama I."/>
            <person name="Ito T."/>
            <person name="Fujiyama A."/>
            <person name="Inagaki F."/>
            <person name="Takami H."/>
        </authorList>
    </citation>
    <scope>NUCLEOTIDE SEQUENCE</scope>
    <source>
        <strain evidence="1">Expedition CK06-06</strain>
    </source>
</reference>